<reference evidence="2" key="1">
    <citation type="submission" date="2023-10" db="EMBL/GenBank/DDBJ databases">
        <authorList>
            <person name="Chen Y."/>
            <person name="Shah S."/>
            <person name="Dougan E. K."/>
            <person name="Thang M."/>
            <person name="Chan C."/>
        </authorList>
    </citation>
    <scope>NUCLEOTIDE SEQUENCE [LARGE SCALE GENOMIC DNA]</scope>
</reference>
<feature type="region of interest" description="Disordered" evidence="1">
    <location>
        <begin position="184"/>
        <end position="213"/>
    </location>
</feature>
<evidence type="ECO:0000256" key="1">
    <source>
        <dbReference type="SAM" id="MobiDB-lite"/>
    </source>
</evidence>
<dbReference type="EMBL" id="CAUYUJ010015362">
    <property type="protein sequence ID" value="CAK0852995.1"/>
    <property type="molecule type" value="Genomic_DNA"/>
</dbReference>
<comment type="caution">
    <text evidence="2">The sequence shown here is derived from an EMBL/GenBank/DDBJ whole genome shotgun (WGS) entry which is preliminary data.</text>
</comment>
<evidence type="ECO:0000313" key="2">
    <source>
        <dbReference type="EMBL" id="CAK0852995.1"/>
    </source>
</evidence>
<dbReference type="Proteomes" id="UP001189429">
    <property type="component" value="Unassembled WGS sequence"/>
</dbReference>
<gene>
    <name evidence="2" type="ORF">PCOR1329_LOCUS44610</name>
</gene>
<evidence type="ECO:0000313" key="3">
    <source>
        <dbReference type="Proteomes" id="UP001189429"/>
    </source>
</evidence>
<feature type="region of interest" description="Disordered" evidence="1">
    <location>
        <begin position="156"/>
        <end position="175"/>
    </location>
</feature>
<name>A0ABN9U4A0_9DINO</name>
<sequence>MRRCGLSRPAACCWSTATTRPMDLETVARSLRGSDRWRMAPQDGCALFAGCGRGPNMAEQARKAWTDVDTNAMHVPMLKQIDPEMDYFNCQFEHHEDAQDGVAPGAGLGASGELVLQHGRPLEYTAALGREGGGTFFDGLWEQGDKKKRWYIRARKQGGARGGGPEASRGAAVAPGMTSSSFAAVAGCGRRGGLPGGRRGDRSSRPQKRGPCQ</sequence>
<organism evidence="2 3">
    <name type="scientific">Prorocentrum cordatum</name>
    <dbReference type="NCBI Taxonomy" id="2364126"/>
    <lineage>
        <taxon>Eukaryota</taxon>
        <taxon>Sar</taxon>
        <taxon>Alveolata</taxon>
        <taxon>Dinophyceae</taxon>
        <taxon>Prorocentrales</taxon>
        <taxon>Prorocentraceae</taxon>
        <taxon>Prorocentrum</taxon>
    </lineage>
</organism>
<protein>
    <submittedName>
        <fullName evidence="2">Uncharacterized protein</fullName>
    </submittedName>
</protein>
<feature type="non-terminal residue" evidence="2">
    <location>
        <position position="213"/>
    </location>
</feature>
<accession>A0ABN9U4A0</accession>
<proteinExistence type="predicted"/>
<keyword evidence="3" id="KW-1185">Reference proteome</keyword>